<organism evidence="8 9">
    <name type="scientific">Conexibacter stalactiti</name>
    <dbReference type="NCBI Taxonomy" id="1940611"/>
    <lineage>
        <taxon>Bacteria</taxon>
        <taxon>Bacillati</taxon>
        <taxon>Actinomycetota</taxon>
        <taxon>Thermoleophilia</taxon>
        <taxon>Solirubrobacterales</taxon>
        <taxon>Conexibacteraceae</taxon>
        <taxon>Conexibacter</taxon>
    </lineage>
</organism>
<keyword evidence="9" id="KW-1185">Reference proteome</keyword>
<sequence length="128" mass="13210">MLDTDVVIAALDRRDAHHRAAAELVVALIDAETPRLLSSVNYAEALVRPAADELTLRRAVDAIAGLGIRVVAPTAEIARAAARHRGRGISLADGFAIATAEAGGAAVASFDRRVLRTARALGLPLAGG</sequence>
<dbReference type="RefSeq" id="WP_318598929.1">
    <property type="nucleotide sequence ID" value="NZ_JAWSTH010000058.1"/>
</dbReference>
<evidence type="ECO:0000313" key="9">
    <source>
        <dbReference type="Proteomes" id="UP001284601"/>
    </source>
</evidence>
<evidence type="ECO:0000256" key="1">
    <source>
        <dbReference type="ARBA" id="ARBA00022649"/>
    </source>
</evidence>
<feature type="domain" description="PIN" evidence="7">
    <location>
        <begin position="1"/>
        <end position="119"/>
    </location>
</feature>
<dbReference type="EMBL" id="JAWSTH010000058">
    <property type="protein sequence ID" value="MDW5596523.1"/>
    <property type="molecule type" value="Genomic_DNA"/>
</dbReference>
<gene>
    <name evidence="6" type="primary">vapC</name>
    <name evidence="8" type="ORF">R7226_19405</name>
</gene>
<reference evidence="9" key="1">
    <citation type="submission" date="2023-07" db="EMBL/GenBank/DDBJ databases">
        <title>Conexibacter stalactiti sp. nov., isolated from stalactites in a lava cave and emended description of the genus Conexibacter.</title>
        <authorList>
            <person name="Lee S.D."/>
        </authorList>
    </citation>
    <scope>NUCLEOTIDE SEQUENCE [LARGE SCALE GENOMIC DNA]</scope>
    <source>
        <strain evidence="9">KCTC 39840</strain>
    </source>
</reference>
<keyword evidence="1 6" id="KW-1277">Toxin-antitoxin system</keyword>
<evidence type="ECO:0000259" key="7">
    <source>
        <dbReference type="Pfam" id="PF01850"/>
    </source>
</evidence>
<dbReference type="InterPro" id="IPR029060">
    <property type="entry name" value="PIN-like_dom_sf"/>
</dbReference>
<accession>A0ABU4HT73</accession>
<reference evidence="8 9" key="2">
    <citation type="submission" date="2023-10" db="EMBL/GenBank/DDBJ databases">
        <authorList>
            <person name="Han X.F."/>
        </authorList>
    </citation>
    <scope>NUCLEOTIDE SEQUENCE [LARGE SCALE GENOMIC DNA]</scope>
    <source>
        <strain evidence="8 9">KCTC 39840</strain>
    </source>
</reference>
<feature type="binding site" evidence="6">
    <location>
        <position position="93"/>
    </location>
    <ligand>
        <name>Mg(2+)</name>
        <dbReference type="ChEBI" id="CHEBI:18420"/>
    </ligand>
</feature>
<evidence type="ECO:0000256" key="2">
    <source>
        <dbReference type="ARBA" id="ARBA00022722"/>
    </source>
</evidence>
<feature type="binding site" evidence="6">
    <location>
        <position position="3"/>
    </location>
    <ligand>
        <name>Mg(2+)</name>
        <dbReference type="ChEBI" id="CHEBI:18420"/>
    </ligand>
</feature>
<dbReference type="InterPro" id="IPR002716">
    <property type="entry name" value="PIN_dom"/>
</dbReference>
<evidence type="ECO:0000256" key="6">
    <source>
        <dbReference type="HAMAP-Rule" id="MF_00265"/>
    </source>
</evidence>
<comment type="function">
    <text evidence="6">Toxic component of a toxin-antitoxin (TA) system. An RNase.</text>
</comment>
<dbReference type="Proteomes" id="UP001284601">
    <property type="component" value="Unassembled WGS sequence"/>
</dbReference>
<protein>
    <recommendedName>
        <fullName evidence="6">Ribonuclease VapC</fullName>
        <shortName evidence="6">RNase VapC</shortName>
        <ecNumber evidence="6">3.1.-.-</ecNumber>
    </recommendedName>
    <alternativeName>
        <fullName evidence="6">Toxin VapC</fullName>
    </alternativeName>
</protein>
<dbReference type="EC" id="3.1.-.-" evidence="6"/>
<evidence type="ECO:0000256" key="5">
    <source>
        <dbReference type="ARBA" id="ARBA00022842"/>
    </source>
</evidence>
<comment type="cofactor">
    <cofactor evidence="6">
        <name>Mg(2+)</name>
        <dbReference type="ChEBI" id="CHEBI:18420"/>
    </cofactor>
</comment>
<name>A0ABU4HT73_9ACTN</name>
<dbReference type="SUPFAM" id="SSF88723">
    <property type="entry name" value="PIN domain-like"/>
    <property type="match status" value="1"/>
</dbReference>
<dbReference type="Pfam" id="PF01850">
    <property type="entry name" value="PIN"/>
    <property type="match status" value="1"/>
</dbReference>
<keyword evidence="2 6" id="KW-0540">Nuclease</keyword>
<comment type="similarity">
    <text evidence="6">Belongs to the PINc/VapC protein family.</text>
</comment>
<evidence type="ECO:0000256" key="4">
    <source>
        <dbReference type="ARBA" id="ARBA00022801"/>
    </source>
</evidence>
<comment type="caution">
    <text evidence="8">The sequence shown here is derived from an EMBL/GenBank/DDBJ whole genome shotgun (WGS) entry which is preliminary data.</text>
</comment>
<dbReference type="InterPro" id="IPR022907">
    <property type="entry name" value="VapC_family"/>
</dbReference>
<keyword evidence="5 6" id="KW-0460">Magnesium</keyword>
<proteinExistence type="inferred from homology"/>
<dbReference type="HAMAP" id="MF_00265">
    <property type="entry name" value="VapC_Nob1"/>
    <property type="match status" value="1"/>
</dbReference>
<keyword evidence="3 6" id="KW-0479">Metal-binding</keyword>
<evidence type="ECO:0000313" key="8">
    <source>
        <dbReference type="EMBL" id="MDW5596523.1"/>
    </source>
</evidence>
<keyword evidence="6" id="KW-0800">Toxin</keyword>
<keyword evidence="4 6" id="KW-0378">Hydrolase</keyword>
<dbReference type="Gene3D" id="3.40.50.1010">
    <property type="entry name" value="5'-nuclease"/>
    <property type="match status" value="1"/>
</dbReference>
<evidence type="ECO:0000256" key="3">
    <source>
        <dbReference type="ARBA" id="ARBA00022723"/>
    </source>
</evidence>